<sequence length="82" mass="9009">MKPSLYTLMAVSDTTTTTAAQHHSHANQELLLTIFLSSISAIWRSCRLHQAKPDSSSSRPLTPTMYNAQAVPQLTSTPARKL</sequence>
<dbReference type="AlphaFoldDB" id="A0A5B7DTJ2"/>
<dbReference type="Proteomes" id="UP000324222">
    <property type="component" value="Unassembled WGS sequence"/>
</dbReference>
<proteinExistence type="predicted"/>
<reference evidence="2 3" key="1">
    <citation type="submission" date="2019-05" db="EMBL/GenBank/DDBJ databases">
        <title>Another draft genome of Portunus trituberculatus and its Hox gene families provides insights of decapod evolution.</title>
        <authorList>
            <person name="Jeong J.-H."/>
            <person name="Song I."/>
            <person name="Kim S."/>
            <person name="Choi T."/>
            <person name="Kim D."/>
            <person name="Ryu S."/>
            <person name="Kim W."/>
        </authorList>
    </citation>
    <scope>NUCLEOTIDE SEQUENCE [LARGE SCALE GENOMIC DNA]</scope>
    <source>
        <tissue evidence="2">Muscle</tissue>
    </source>
</reference>
<dbReference type="EMBL" id="VSRR010001396">
    <property type="protein sequence ID" value="MPC24961.1"/>
    <property type="molecule type" value="Genomic_DNA"/>
</dbReference>
<evidence type="ECO:0000256" key="1">
    <source>
        <dbReference type="SAM" id="MobiDB-lite"/>
    </source>
</evidence>
<name>A0A5B7DTJ2_PORTR</name>
<feature type="region of interest" description="Disordered" evidence="1">
    <location>
        <begin position="51"/>
        <end position="82"/>
    </location>
</feature>
<accession>A0A5B7DTJ2</accession>
<evidence type="ECO:0000313" key="2">
    <source>
        <dbReference type="EMBL" id="MPC24961.1"/>
    </source>
</evidence>
<comment type="caution">
    <text evidence="2">The sequence shown here is derived from an EMBL/GenBank/DDBJ whole genome shotgun (WGS) entry which is preliminary data.</text>
</comment>
<feature type="compositionally biased region" description="Polar residues" evidence="1">
    <location>
        <begin position="53"/>
        <end position="82"/>
    </location>
</feature>
<evidence type="ECO:0000313" key="3">
    <source>
        <dbReference type="Proteomes" id="UP000324222"/>
    </source>
</evidence>
<organism evidence="2 3">
    <name type="scientific">Portunus trituberculatus</name>
    <name type="common">Swimming crab</name>
    <name type="synonym">Neptunus trituberculatus</name>
    <dbReference type="NCBI Taxonomy" id="210409"/>
    <lineage>
        <taxon>Eukaryota</taxon>
        <taxon>Metazoa</taxon>
        <taxon>Ecdysozoa</taxon>
        <taxon>Arthropoda</taxon>
        <taxon>Crustacea</taxon>
        <taxon>Multicrustacea</taxon>
        <taxon>Malacostraca</taxon>
        <taxon>Eumalacostraca</taxon>
        <taxon>Eucarida</taxon>
        <taxon>Decapoda</taxon>
        <taxon>Pleocyemata</taxon>
        <taxon>Brachyura</taxon>
        <taxon>Eubrachyura</taxon>
        <taxon>Portunoidea</taxon>
        <taxon>Portunidae</taxon>
        <taxon>Portuninae</taxon>
        <taxon>Portunus</taxon>
    </lineage>
</organism>
<gene>
    <name evidence="2" type="ORF">E2C01_018055</name>
</gene>
<protein>
    <submittedName>
        <fullName evidence="2">Uncharacterized protein</fullName>
    </submittedName>
</protein>
<keyword evidence="3" id="KW-1185">Reference proteome</keyword>